<evidence type="ECO:0000259" key="3">
    <source>
        <dbReference type="PROSITE" id="PS50076"/>
    </source>
</evidence>
<gene>
    <name evidence="4" type="ORF">CVT24_004642</name>
</gene>
<name>A0A409YSN8_9AGAR</name>
<feature type="compositionally biased region" description="Polar residues" evidence="2">
    <location>
        <begin position="129"/>
        <end position="138"/>
    </location>
</feature>
<dbReference type="AlphaFoldDB" id="A0A409YSN8"/>
<dbReference type="Gene3D" id="2.60.260.20">
    <property type="entry name" value="Urease metallochaperone UreE, N-terminal domain"/>
    <property type="match status" value="2"/>
</dbReference>
<dbReference type="GO" id="GO:0006457">
    <property type="term" value="P:protein folding"/>
    <property type="evidence" value="ECO:0007669"/>
    <property type="project" value="InterPro"/>
</dbReference>
<dbReference type="GO" id="GO:0005829">
    <property type="term" value="C:cytosol"/>
    <property type="evidence" value="ECO:0007669"/>
    <property type="project" value="TreeGrafter"/>
</dbReference>
<dbReference type="GO" id="GO:0051087">
    <property type="term" value="F:protein-folding chaperone binding"/>
    <property type="evidence" value="ECO:0007669"/>
    <property type="project" value="TreeGrafter"/>
</dbReference>
<feature type="region of interest" description="Disordered" evidence="2">
    <location>
        <begin position="74"/>
        <end position="98"/>
    </location>
</feature>
<evidence type="ECO:0000256" key="2">
    <source>
        <dbReference type="SAM" id="MobiDB-lite"/>
    </source>
</evidence>
<dbReference type="InParanoid" id="A0A409YSN8"/>
<accession>A0A409YSN8</accession>
<dbReference type="InterPro" id="IPR001623">
    <property type="entry name" value="DnaJ_domain"/>
</dbReference>
<dbReference type="InterPro" id="IPR036869">
    <property type="entry name" value="J_dom_sf"/>
</dbReference>
<dbReference type="OrthoDB" id="10250354at2759"/>
<dbReference type="CDD" id="cd06257">
    <property type="entry name" value="DnaJ"/>
    <property type="match status" value="1"/>
</dbReference>
<dbReference type="SUPFAM" id="SSF49493">
    <property type="entry name" value="HSP40/DnaJ peptide-binding domain"/>
    <property type="match status" value="1"/>
</dbReference>
<organism evidence="4 5">
    <name type="scientific">Panaeolus cyanescens</name>
    <dbReference type="NCBI Taxonomy" id="181874"/>
    <lineage>
        <taxon>Eukaryota</taxon>
        <taxon>Fungi</taxon>
        <taxon>Dikarya</taxon>
        <taxon>Basidiomycota</taxon>
        <taxon>Agaricomycotina</taxon>
        <taxon>Agaricomycetes</taxon>
        <taxon>Agaricomycetidae</taxon>
        <taxon>Agaricales</taxon>
        <taxon>Agaricineae</taxon>
        <taxon>Galeropsidaceae</taxon>
        <taxon>Panaeolus</taxon>
    </lineage>
</organism>
<sequence length="449" mass="50823">MLPISLHDAYRILDVDERATPDEIKNAYRIMALKWHPDRHHNSFNRDLAMQQFMQVTNAYRTLVRDNYLRRLTPMGNSHSGNVPVHQPPPMAHKNSSESSISLDSFIHLVTSSQESLTTAPTPSHRENSTYSSWSQGVRQPPETVASQYRNPHIFNYDLPPRDMPGPAAYRPPVDPELSQKLPASVKPISRPFKGPPPPPPFGGDSLTQQAYVSAVSDMKNSSSHPLQYRSAPPYTFIHPQSSHVREDGNMRSAILPNALPLISIGLGPSGEWVYSLSLSLEEIFEGKHCRFGITRSYLNRTTKNVVIELDIPAGCRPGTRILCRNVGHEWKPGFFQDIAFIIEEQPHDRFVRLFDDLIMDVRLPWVDKLRQQGGKVPLVGIDGRNLVIQIDTPKDKNMKGRSVVQGAGMPIRERGRVVGRGNLVVQWEILPPQPKMFHFVKRLWRSGR</sequence>
<dbReference type="PANTHER" id="PTHR24078:SF553">
    <property type="entry name" value="DNAJ HOMOLOG SUBFAMILY B MEMBER 5"/>
    <property type="match status" value="1"/>
</dbReference>
<dbReference type="SMART" id="SM00271">
    <property type="entry name" value="DnaJ"/>
    <property type="match status" value="1"/>
</dbReference>
<reference evidence="4 5" key="1">
    <citation type="journal article" date="2018" name="Evol. Lett.">
        <title>Horizontal gene cluster transfer increased hallucinogenic mushroom diversity.</title>
        <authorList>
            <person name="Reynolds H.T."/>
            <person name="Vijayakumar V."/>
            <person name="Gluck-Thaler E."/>
            <person name="Korotkin H.B."/>
            <person name="Matheny P.B."/>
            <person name="Slot J.C."/>
        </authorList>
    </citation>
    <scope>NUCLEOTIDE SEQUENCE [LARGE SCALE GENOMIC DNA]</scope>
    <source>
        <strain evidence="4 5">2629</strain>
    </source>
</reference>
<dbReference type="SUPFAM" id="SSF46565">
    <property type="entry name" value="Chaperone J-domain"/>
    <property type="match status" value="1"/>
</dbReference>
<protein>
    <recommendedName>
        <fullName evidence="3">J domain-containing protein</fullName>
    </recommendedName>
</protein>
<proteinExistence type="predicted"/>
<feature type="region of interest" description="Disordered" evidence="2">
    <location>
        <begin position="114"/>
        <end position="146"/>
    </location>
</feature>
<dbReference type="PRINTS" id="PR00625">
    <property type="entry name" value="JDOMAIN"/>
</dbReference>
<dbReference type="InterPro" id="IPR008971">
    <property type="entry name" value="HSP40/DnaJ_pept-bd"/>
</dbReference>
<dbReference type="STRING" id="181874.A0A409YSN8"/>
<dbReference type="PROSITE" id="PS50076">
    <property type="entry name" value="DNAJ_2"/>
    <property type="match status" value="1"/>
</dbReference>
<dbReference type="Pfam" id="PF01556">
    <property type="entry name" value="DnaJ_C"/>
    <property type="match status" value="1"/>
</dbReference>
<evidence type="ECO:0000313" key="4">
    <source>
        <dbReference type="EMBL" id="PPR05978.1"/>
    </source>
</evidence>
<keyword evidence="5" id="KW-1185">Reference proteome</keyword>
<keyword evidence="1" id="KW-0143">Chaperone</keyword>
<dbReference type="GO" id="GO:0051082">
    <property type="term" value="F:unfolded protein binding"/>
    <property type="evidence" value="ECO:0007669"/>
    <property type="project" value="InterPro"/>
</dbReference>
<dbReference type="PANTHER" id="PTHR24078">
    <property type="entry name" value="DNAJ HOMOLOG SUBFAMILY C MEMBER"/>
    <property type="match status" value="1"/>
</dbReference>
<dbReference type="InterPro" id="IPR051339">
    <property type="entry name" value="DnaJ_subfamily_B"/>
</dbReference>
<dbReference type="Gene3D" id="1.10.287.110">
    <property type="entry name" value="DnaJ domain"/>
    <property type="match status" value="1"/>
</dbReference>
<feature type="domain" description="J" evidence="3">
    <location>
        <begin position="8"/>
        <end position="76"/>
    </location>
</feature>
<dbReference type="InterPro" id="IPR002939">
    <property type="entry name" value="DnaJ_C"/>
</dbReference>
<dbReference type="EMBL" id="NHTK01000723">
    <property type="protein sequence ID" value="PPR05978.1"/>
    <property type="molecule type" value="Genomic_DNA"/>
</dbReference>
<dbReference type="GO" id="GO:0006413">
    <property type="term" value="P:translational initiation"/>
    <property type="evidence" value="ECO:0007669"/>
    <property type="project" value="TreeGrafter"/>
</dbReference>
<evidence type="ECO:0000256" key="1">
    <source>
        <dbReference type="ARBA" id="ARBA00023186"/>
    </source>
</evidence>
<evidence type="ECO:0000313" key="5">
    <source>
        <dbReference type="Proteomes" id="UP000284842"/>
    </source>
</evidence>
<dbReference type="Pfam" id="PF00226">
    <property type="entry name" value="DnaJ"/>
    <property type="match status" value="1"/>
</dbReference>
<comment type="caution">
    <text evidence="4">The sequence shown here is derived from an EMBL/GenBank/DDBJ whole genome shotgun (WGS) entry which is preliminary data.</text>
</comment>
<dbReference type="Proteomes" id="UP000284842">
    <property type="component" value="Unassembled WGS sequence"/>
</dbReference>